<protein>
    <recommendedName>
        <fullName evidence="4">4Fe-4S ferredoxin-type domain-containing protein</fullName>
    </recommendedName>
</protein>
<evidence type="ECO:0000313" key="6">
    <source>
        <dbReference type="Proteomes" id="UP000033423"/>
    </source>
</evidence>
<proteinExistence type="predicted"/>
<reference evidence="5 6" key="1">
    <citation type="submission" date="2015-02" db="EMBL/GenBank/DDBJ databases">
        <title>Single-cell genomics of uncultivated deep-branching MTB reveals a conserved set of magnetosome genes.</title>
        <authorList>
            <person name="Kolinko S."/>
            <person name="Richter M."/>
            <person name="Glockner F.O."/>
            <person name="Brachmann A."/>
            <person name="Schuler D."/>
        </authorList>
    </citation>
    <scope>NUCLEOTIDE SEQUENCE [LARGE SCALE GENOMIC DNA]</scope>
    <source>
        <strain evidence="5">TM-1</strain>
    </source>
</reference>
<dbReference type="Gene3D" id="3.30.70.20">
    <property type="match status" value="1"/>
</dbReference>
<dbReference type="PROSITE" id="PS00198">
    <property type="entry name" value="4FE4S_FER_1"/>
    <property type="match status" value="1"/>
</dbReference>
<feature type="non-terminal residue" evidence="5">
    <location>
        <position position="1"/>
    </location>
</feature>
<gene>
    <name evidence="5" type="ORF">MBAV_002907</name>
</gene>
<keyword evidence="2" id="KW-0408">Iron</keyword>
<organism evidence="5 6">
    <name type="scientific">Candidatus Magnetobacterium bavaricum</name>
    <dbReference type="NCBI Taxonomy" id="29290"/>
    <lineage>
        <taxon>Bacteria</taxon>
        <taxon>Pseudomonadati</taxon>
        <taxon>Nitrospirota</taxon>
        <taxon>Thermodesulfovibrionia</taxon>
        <taxon>Thermodesulfovibrionales</taxon>
        <taxon>Candidatus Magnetobacteriaceae</taxon>
        <taxon>Candidatus Magnetobacterium</taxon>
    </lineage>
</organism>
<dbReference type="InterPro" id="IPR017896">
    <property type="entry name" value="4Fe4S_Fe-S-bd"/>
</dbReference>
<dbReference type="EMBL" id="LACI01001239">
    <property type="protein sequence ID" value="KJU84899.1"/>
    <property type="molecule type" value="Genomic_DNA"/>
</dbReference>
<evidence type="ECO:0000313" key="5">
    <source>
        <dbReference type="EMBL" id="KJU84899.1"/>
    </source>
</evidence>
<dbReference type="AlphaFoldDB" id="A0A0F3GSJ7"/>
<keyword evidence="6" id="KW-1185">Reference proteome</keyword>
<keyword evidence="1" id="KW-0479">Metal-binding</keyword>
<comment type="caution">
    <text evidence="5">The sequence shown here is derived from an EMBL/GenBank/DDBJ whole genome shotgun (WGS) entry which is preliminary data.</text>
</comment>
<evidence type="ECO:0000256" key="1">
    <source>
        <dbReference type="ARBA" id="ARBA00022723"/>
    </source>
</evidence>
<sequence>CLVICPRVVYEMTDDRPVLADAGNCHGCLSCVEICPTGCIKVEVW</sequence>
<evidence type="ECO:0000256" key="3">
    <source>
        <dbReference type="ARBA" id="ARBA00023014"/>
    </source>
</evidence>
<dbReference type="GO" id="GO:0046872">
    <property type="term" value="F:metal ion binding"/>
    <property type="evidence" value="ECO:0007669"/>
    <property type="project" value="UniProtKB-KW"/>
</dbReference>
<feature type="domain" description="4Fe-4S ferredoxin-type" evidence="4">
    <location>
        <begin position="15"/>
        <end position="45"/>
    </location>
</feature>
<dbReference type="SUPFAM" id="SSF54862">
    <property type="entry name" value="4Fe-4S ferredoxins"/>
    <property type="match status" value="1"/>
</dbReference>
<accession>A0A0F3GSJ7</accession>
<dbReference type="PROSITE" id="PS51379">
    <property type="entry name" value="4FE4S_FER_2"/>
    <property type="match status" value="1"/>
</dbReference>
<name>A0A0F3GSJ7_9BACT</name>
<keyword evidence="3" id="KW-0411">Iron-sulfur</keyword>
<dbReference type="GO" id="GO:0051536">
    <property type="term" value="F:iron-sulfur cluster binding"/>
    <property type="evidence" value="ECO:0007669"/>
    <property type="project" value="UniProtKB-KW"/>
</dbReference>
<evidence type="ECO:0000259" key="4">
    <source>
        <dbReference type="PROSITE" id="PS51379"/>
    </source>
</evidence>
<evidence type="ECO:0000256" key="2">
    <source>
        <dbReference type="ARBA" id="ARBA00023004"/>
    </source>
</evidence>
<dbReference type="InterPro" id="IPR017900">
    <property type="entry name" value="4Fe4S_Fe_S_CS"/>
</dbReference>
<dbReference type="Proteomes" id="UP000033423">
    <property type="component" value="Unassembled WGS sequence"/>
</dbReference>
<dbReference type="Pfam" id="PF00037">
    <property type="entry name" value="Fer4"/>
    <property type="match status" value="1"/>
</dbReference>